<feature type="transmembrane region" description="Helical" evidence="2">
    <location>
        <begin position="1490"/>
        <end position="1514"/>
    </location>
</feature>
<keyword evidence="2" id="KW-1133">Transmembrane helix</keyword>
<organism evidence="3 4">
    <name type="scientific">Ditylenchus destructor</name>
    <dbReference type="NCBI Taxonomy" id="166010"/>
    <lineage>
        <taxon>Eukaryota</taxon>
        <taxon>Metazoa</taxon>
        <taxon>Ecdysozoa</taxon>
        <taxon>Nematoda</taxon>
        <taxon>Chromadorea</taxon>
        <taxon>Rhabditida</taxon>
        <taxon>Tylenchina</taxon>
        <taxon>Tylenchomorpha</taxon>
        <taxon>Sphaerularioidea</taxon>
        <taxon>Anguinidae</taxon>
        <taxon>Anguininae</taxon>
        <taxon>Ditylenchus</taxon>
    </lineage>
</organism>
<dbReference type="Proteomes" id="UP001201812">
    <property type="component" value="Unassembled WGS sequence"/>
</dbReference>
<feature type="region of interest" description="Disordered" evidence="1">
    <location>
        <begin position="714"/>
        <end position="795"/>
    </location>
</feature>
<name>A0AAD4NCZ1_9BILA</name>
<feature type="region of interest" description="Disordered" evidence="1">
    <location>
        <begin position="243"/>
        <end position="269"/>
    </location>
</feature>
<keyword evidence="4" id="KW-1185">Reference proteome</keyword>
<protein>
    <submittedName>
        <fullName evidence="3">Uncharacterized protein</fullName>
    </submittedName>
</protein>
<comment type="caution">
    <text evidence="3">The sequence shown here is derived from an EMBL/GenBank/DDBJ whole genome shotgun (WGS) entry which is preliminary data.</text>
</comment>
<feature type="region of interest" description="Disordered" evidence="1">
    <location>
        <begin position="1304"/>
        <end position="1324"/>
    </location>
</feature>
<evidence type="ECO:0000256" key="1">
    <source>
        <dbReference type="SAM" id="MobiDB-lite"/>
    </source>
</evidence>
<reference evidence="3" key="1">
    <citation type="submission" date="2022-01" db="EMBL/GenBank/DDBJ databases">
        <title>Genome Sequence Resource for Two Populations of Ditylenchus destructor, the Migratory Endoparasitic Phytonematode.</title>
        <authorList>
            <person name="Zhang H."/>
            <person name="Lin R."/>
            <person name="Xie B."/>
        </authorList>
    </citation>
    <scope>NUCLEOTIDE SEQUENCE</scope>
    <source>
        <strain evidence="3">BazhouSP</strain>
    </source>
</reference>
<keyword evidence="2" id="KW-0472">Membrane</keyword>
<feature type="compositionally biased region" description="Polar residues" evidence="1">
    <location>
        <begin position="721"/>
        <end position="739"/>
    </location>
</feature>
<evidence type="ECO:0000313" key="4">
    <source>
        <dbReference type="Proteomes" id="UP001201812"/>
    </source>
</evidence>
<dbReference type="EMBL" id="JAKKPZ010000003">
    <property type="protein sequence ID" value="KAI1723530.1"/>
    <property type="molecule type" value="Genomic_DNA"/>
</dbReference>
<accession>A0AAD4NCZ1</accession>
<evidence type="ECO:0000313" key="3">
    <source>
        <dbReference type="EMBL" id="KAI1723530.1"/>
    </source>
</evidence>
<gene>
    <name evidence="3" type="ORF">DdX_03691</name>
</gene>
<feature type="compositionally biased region" description="Acidic residues" evidence="1">
    <location>
        <begin position="1251"/>
        <end position="1262"/>
    </location>
</feature>
<feature type="compositionally biased region" description="Acidic residues" evidence="1">
    <location>
        <begin position="1311"/>
        <end position="1321"/>
    </location>
</feature>
<sequence length="1538" mass="175776">MCSEILISLSVKRHFEGICQYVCGIKHRKMDYKGMWPGPKEQLPVGLVTKVDESYIYVWSINYGYHELRYPSNADTKDGNEFPPGTLVRFHQGHNIRGPQFMKDIYVENKIKLDGIILTPQSPRFKFTIRLCVIFPPESYEPYQKRIEETDGKCQALCYNVDFGDIATFYPDHATLEPNVLYEAEIGRNPLTNGFVQELKTIFCFASKSITRMKPIGEAKRTYEAAPWLKAFKMAQNSTKYSNADADEDFNMDPDDRPSTSYSKSIHRREQERDYSNCLTNLREDDRESWSIGIVVRKERTYFVIWNKEYDRVSADYSYDIVLGAWVRFKCYPEVMEDGNIKYRAYEIEQITPRRKATKLGFTVKVQTFISAVLPQKKDTLVVLAEDDELGTVLCGSRKDKFLLSELEQGKVVEVYVVFMEDYLPQSRWVAFAANVPGQGFRRFEALEPRVAEMVVTVFDENSGNTQTYERDHLYGDNPVGYVEGNINDGKRFEPPKDYKGPQPMSENEYDKVLGLVVDHEGDKSVIYTLFGLAYLRRTYEKGTWMILNMESEVGNRVHTMKALYSSNTYVVTKAEKIAPPMSTRVIMRNGCERLLLCGVINCGHDYENEYLGIVEDSKKLIHVKTHRCLVEMTLFSVKSSTPSGRVIYWNVVKWHGEFTGGLNYVPLAMSCHANEMGRTCDDAHSLLLDKSYPPVSNEESRNSPKFAMANESPAHINVPPASSSTPTLYDNPYLSSRRNIQEDDSCEQEIQDTLRNISRPRSKQYPDYTMTDNEDNYTNEYDSNEPRSTYGIGKPTPIKPVLSYGVSERKENVSPLQVKPSHVRDKKLSEYEELKAIFTRNETNVGTTQKREFAPERREAENLPLNDQSMEQEFIDLDMYQPVVNGYKVRCLGLVVSKTDKYALIFCMIPRTHSPTISILKAGEFREPQEFPFVCQEGNWLAVTLVEVHDGYLYPYKYMCKQKIKRTETPQGMETLAQDGFVRVRTFLELNTNTVSVCPGDKQKLVIMSQDFGGILVSTERYRANGLHNHSGEFWIAYVKQMHGCHWKLLLADYDEAEFESRFDGESTFGDRALSPDLMSVQDFSAHNKKKKKSKKEPHYVSIADLARDELVELGIRKVDTIKEESQQQLHDGFNSGELAAERVNKLGVDDWLTNSRLTAYDNVKYDVSDITAKQPVENFEDRRKQSGDRTVQENGSSFCDVTSFSSININYTIANSDDGNDGQKIDNDYTLSEPARNESVIYAQRTVDWEDNEEEDDDTPEYPFSDLQSPSTFMKPINECGERDFLATLDLEDQLKALAEVEKSMESTQSDEEEDEDETIGEKESFFLGGIIEDEPDREQECRIKYMEACDMSPELLWDVESPCNLSAKEDDLFMAEEDGAIFISTSESQLECSSEVKQNQGQDAAIQDIVGATSALSIDEEDESESDDDPILSRQAKCSDMIESNKFFESLMANQQARHRKVASGNTNKSNEMTNNERQLQTSMTSLSWLGLLIIVLILACIGTISLGRYLEWNPSQWFSLPCDEADSSFKCDLS</sequence>
<keyword evidence="2" id="KW-0812">Transmembrane</keyword>
<feature type="region of interest" description="Disordered" evidence="1">
    <location>
        <begin position="1249"/>
        <end position="1275"/>
    </location>
</feature>
<proteinExistence type="predicted"/>
<evidence type="ECO:0000256" key="2">
    <source>
        <dbReference type="SAM" id="Phobius"/>
    </source>
</evidence>